<dbReference type="Gene3D" id="2.40.50.140">
    <property type="entry name" value="Nucleic acid-binding proteins"/>
    <property type="match status" value="1"/>
</dbReference>
<evidence type="ECO:0000256" key="12">
    <source>
        <dbReference type="ARBA" id="ARBA00034005"/>
    </source>
</evidence>
<dbReference type="AlphaFoldDB" id="A0AAT9FN75"/>
<keyword evidence="9 14" id="KW-0460">Magnesium</keyword>
<dbReference type="Gene3D" id="3.40.50.10190">
    <property type="entry name" value="BRCT domain"/>
    <property type="match status" value="1"/>
</dbReference>
<dbReference type="SMART" id="SM00292">
    <property type="entry name" value="BRCT"/>
    <property type="match status" value="1"/>
</dbReference>
<feature type="region of interest" description="Disordered" evidence="16">
    <location>
        <begin position="1"/>
        <end position="30"/>
    </location>
</feature>
<evidence type="ECO:0000256" key="14">
    <source>
        <dbReference type="HAMAP-Rule" id="MF_01588"/>
    </source>
</evidence>
<dbReference type="InterPro" id="IPR004150">
    <property type="entry name" value="NAD_DNA_ligase_OB"/>
</dbReference>
<gene>
    <name evidence="14 18" type="primary">ligA</name>
    <name evidence="18" type="ORF">NT6N_25050</name>
</gene>
<evidence type="ECO:0000313" key="18">
    <source>
        <dbReference type="EMBL" id="BDS07465.1"/>
    </source>
</evidence>
<dbReference type="InterPro" id="IPR013839">
    <property type="entry name" value="DNAligase_adenylation"/>
</dbReference>
<dbReference type="InterPro" id="IPR001357">
    <property type="entry name" value="BRCT_dom"/>
</dbReference>
<comment type="function">
    <text evidence="1 14">DNA ligase that catalyzes the formation of phosphodiester linkages between 5'-phosphoryl and 3'-hydroxyl groups in double-stranded DNA using NAD as a coenzyme and as the energy source for the reaction. It is essential for DNA replication and repair of damaged DNA.</text>
</comment>
<evidence type="ECO:0000256" key="5">
    <source>
        <dbReference type="ARBA" id="ARBA00022705"/>
    </source>
</evidence>
<dbReference type="SUPFAM" id="SSF52113">
    <property type="entry name" value="BRCT domain"/>
    <property type="match status" value="1"/>
</dbReference>
<comment type="catalytic activity">
    <reaction evidence="12 14 15">
        <text>NAD(+) + (deoxyribonucleotide)n-3'-hydroxyl + 5'-phospho-(deoxyribonucleotide)m = (deoxyribonucleotide)n+m + AMP + beta-nicotinamide D-nucleotide.</text>
        <dbReference type="EC" id="6.5.1.2"/>
    </reaction>
</comment>
<feature type="binding site" evidence="14">
    <location>
        <position position="514"/>
    </location>
    <ligand>
        <name>Zn(2+)</name>
        <dbReference type="ChEBI" id="CHEBI:29105"/>
    </ligand>
</feature>
<evidence type="ECO:0000256" key="3">
    <source>
        <dbReference type="ARBA" id="ARBA00013308"/>
    </source>
</evidence>
<dbReference type="NCBIfam" id="TIGR00575">
    <property type="entry name" value="dnlj"/>
    <property type="match status" value="1"/>
</dbReference>
<comment type="cofactor">
    <cofactor evidence="14">
        <name>Mg(2+)</name>
        <dbReference type="ChEBI" id="CHEBI:18420"/>
    </cofactor>
    <cofactor evidence="14">
        <name>Mn(2+)</name>
        <dbReference type="ChEBI" id="CHEBI:29035"/>
    </cofactor>
</comment>
<evidence type="ECO:0000256" key="16">
    <source>
        <dbReference type="SAM" id="MobiDB-lite"/>
    </source>
</evidence>
<keyword evidence="4 14" id="KW-0436">Ligase</keyword>
<evidence type="ECO:0000256" key="1">
    <source>
        <dbReference type="ARBA" id="ARBA00004067"/>
    </source>
</evidence>
<dbReference type="SUPFAM" id="SSF50249">
    <property type="entry name" value="Nucleic acid-binding proteins"/>
    <property type="match status" value="1"/>
</dbReference>
<dbReference type="GO" id="GO:0006260">
    <property type="term" value="P:DNA replication"/>
    <property type="evidence" value="ECO:0007669"/>
    <property type="project" value="UniProtKB-KW"/>
</dbReference>
<keyword evidence="5 14" id="KW-0235">DNA replication</keyword>
<evidence type="ECO:0000256" key="4">
    <source>
        <dbReference type="ARBA" id="ARBA00022598"/>
    </source>
</evidence>
<dbReference type="FunFam" id="2.40.50.140:FF:000012">
    <property type="entry name" value="DNA ligase"/>
    <property type="match status" value="1"/>
</dbReference>
<dbReference type="Gene3D" id="1.10.150.20">
    <property type="entry name" value="5' to 3' exonuclease, C-terminal subdomain"/>
    <property type="match status" value="2"/>
</dbReference>
<dbReference type="InterPro" id="IPR001679">
    <property type="entry name" value="DNA_ligase"/>
</dbReference>
<dbReference type="InterPro" id="IPR010994">
    <property type="entry name" value="RuvA_2-like"/>
</dbReference>
<dbReference type="PROSITE" id="PS01055">
    <property type="entry name" value="DNA_LIGASE_N1"/>
    <property type="match status" value="1"/>
</dbReference>
<dbReference type="FunFam" id="1.10.287.610:FF:000002">
    <property type="entry name" value="DNA ligase"/>
    <property type="match status" value="1"/>
</dbReference>
<dbReference type="PROSITE" id="PS50172">
    <property type="entry name" value="BRCT"/>
    <property type="match status" value="1"/>
</dbReference>
<evidence type="ECO:0000256" key="15">
    <source>
        <dbReference type="RuleBase" id="RU000618"/>
    </source>
</evidence>
<dbReference type="InterPro" id="IPR013840">
    <property type="entry name" value="DNAligase_N"/>
</dbReference>
<dbReference type="EMBL" id="AP026866">
    <property type="protein sequence ID" value="BDS07465.1"/>
    <property type="molecule type" value="Genomic_DNA"/>
</dbReference>
<dbReference type="PIRSF" id="PIRSF001604">
    <property type="entry name" value="LigA"/>
    <property type="match status" value="1"/>
</dbReference>
<feature type="binding site" evidence="14">
    <location>
        <begin position="144"/>
        <end position="145"/>
    </location>
    <ligand>
        <name>NAD(+)</name>
        <dbReference type="ChEBI" id="CHEBI:57540"/>
    </ligand>
</feature>
<dbReference type="GO" id="GO:0003911">
    <property type="term" value="F:DNA ligase (NAD+) activity"/>
    <property type="evidence" value="ECO:0007669"/>
    <property type="project" value="UniProtKB-UniRule"/>
</dbReference>
<evidence type="ECO:0000256" key="11">
    <source>
        <dbReference type="ARBA" id="ARBA00023204"/>
    </source>
</evidence>
<evidence type="ECO:0000256" key="2">
    <source>
        <dbReference type="ARBA" id="ARBA00012722"/>
    </source>
</evidence>
<keyword evidence="7 14" id="KW-0227">DNA damage</keyword>
<dbReference type="Gene3D" id="3.30.470.30">
    <property type="entry name" value="DNA ligase/mRNA capping enzyme"/>
    <property type="match status" value="1"/>
</dbReference>
<dbReference type="PROSITE" id="PS01056">
    <property type="entry name" value="DNA_LIGASE_N2"/>
    <property type="match status" value="1"/>
</dbReference>
<dbReference type="NCBIfam" id="NF005932">
    <property type="entry name" value="PRK07956.1"/>
    <property type="match status" value="1"/>
</dbReference>
<evidence type="ECO:0000259" key="17">
    <source>
        <dbReference type="PROSITE" id="PS50172"/>
    </source>
</evidence>
<dbReference type="InterPro" id="IPR036420">
    <property type="entry name" value="BRCT_dom_sf"/>
</dbReference>
<dbReference type="InterPro" id="IPR012340">
    <property type="entry name" value="NA-bd_OB-fold"/>
</dbReference>
<dbReference type="SUPFAM" id="SSF56091">
    <property type="entry name" value="DNA ligase/mRNA capping enzyme, catalytic domain"/>
    <property type="match status" value="2"/>
</dbReference>
<feature type="domain" description="BRCT" evidence="17">
    <location>
        <begin position="742"/>
        <end position="818"/>
    </location>
</feature>
<dbReference type="GO" id="GO:0046872">
    <property type="term" value="F:metal ion binding"/>
    <property type="evidence" value="ECO:0007669"/>
    <property type="project" value="UniProtKB-KW"/>
</dbReference>
<dbReference type="GO" id="GO:0006281">
    <property type="term" value="P:DNA repair"/>
    <property type="evidence" value="ECO:0007669"/>
    <property type="project" value="UniProtKB-KW"/>
</dbReference>
<dbReference type="Pfam" id="PF01653">
    <property type="entry name" value="DNA_ligase_aden"/>
    <property type="match status" value="1"/>
</dbReference>
<feature type="compositionally biased region" description="Low complexity" evidence="16">
    <location>
        <begin position="18"/>
        <end position="30"/>
    </location>
</feature>
<dbReference type="InterPro" id="IPR033136">
    <property type="entry name" value="DNA_ligase_CS"/>
</dbReference>
<keyword evidence="14" id="KW-0464">Manganese</keyword>
<feature type="active site" description="N6-AMP-lysine intermediate" evidence="14">
    <location>
        <position position="219"/>
    </location>
</feature>
<evidence type="ECO:0000256" key="8">
    <source>
        <dbReference type="ARBA" id="ARBA00022833"/>
    </source>
</evidence>
<feature type="binding site" evidence="14">
    <location>
        <position position="416"/>
    </location>
    <ligand>
        <name>NAD(+)</name>
        <dbReference type="ChEBI" id="CHEBI:57540"/>
    </ligand>
</feature>
<evidence type="ECO:0000256" key="7">
    <source>
        <dbReference type="ARBA" id="ARBA00022763"/>
    </source>
</evidence>
<dbReference type="CDD" id="cd17748">
    <property type="entry name" value="BRCT_DNA_ligase_like"/>
    <property type="match status" value="1"/>
</dbReference>
<dbReference type="CDD" id="cd00114">
    <property type="entry name" value="LIGANc"/>
    <property type="match status" value="1"/>
</dbReference>
<feature type="binding site" evidence="14">
    <location>
        <position position="537"/>
    </location>
    <ligand>
        <name>Zn(2+)</name>
        <dbReference type="ChEBI" id="CHEBI:29105"/>
    </ligand>
</feature>
<feature type="binding site" evidence="14">
    <location>
        <position position="392"/>
    </location>
    <ligand>
        <name>NAD(+)</name>
        <dbReference type="ChEBI" id="CHEBI:57540"/>
    </ligand>
</feature>
<dbReference type="HAMAP" id="MF_01588">
    <property type="entry name" value="DNA_ligase_A"/>
    <property type="match status" value="1"/>
</dbReference>
<feature type="binding site" evidence="14">
    <location>
        <begin position="95"/>
        <end position="99"/>
    </location>
    <ligand>
        <name>NAD(+)</name>
        <dbReference type="ChEBI" id="CHEBI:57540"/>
    </ligand>
</feature>
<organism evidence="18">
    <name type="scientific">Oceaniferula spumae</name>
    <dbReference type="NCBI Taxonomy" id="2979115"/>
    <lineage>
        <taxon>Bacteria</taxon>
        <taxon>Pseudomonadati</taxon>
        <taxon>Verrucomicrobiota</taxon>
        <taxon>Verrucomicrobiia</taxon>
        <taxon>Verrucomicrobiales</taxon>
        <taxon>Verrucomicrobiaceae</taxon>
        <taxon>Oceaniferula</taxon>
    </lineage>
</organism>
<dbReference type="PANTHER" id="PTHR23389:SF9">
    <property type="entry name" value="DNA LIGASE"/>
    <property type="match status" value="1"/>
</dbReference>
<keyword evidence="6 14" id="KW-0479">Metal-binding</keyword>
<dbReference type="Pfam" id="PF03119">
    <property type="entry name" value="DNA_ligase_ZBD"/>
    <property type="match status" value="1"/>
</dbReference>
<feature type="binding site" evidence="14">
    <location>
        <position position="276"/>
    </location>
    <ligand>
        <name>NAD(+)</name>
        <dbReference type="ChEBI" id="CHEBI:57540"/>
    </ligand>
</feature>
<comment type="similarity">
    <text evidence="13 14">Belongs to the NAD-dependent DNA ligase family. LigA subfamily.</text>
</comment>
<dbReference type="PANTHER" id="PTHR23389">
    <property type="entry name" value="CHROMOSOME TRANSMISSION FIDELITY FACTOR 18"/>
    <property type="match status" value="1"/>
</dbReference>
<keyword evidence="10 14" id="KW-0520">NAD</keyword>
<dbReference type="KEGG" id="osu:NT6N_25050"/>
<reference evidence="18" key="1">
    <citation type="submission" date="2024-07" db="EMBL/GenBank/DDBJ databases">
        <title>Complete genome sequence of Verrucomicrobiaceae bacterium NT6N.</title>
        <authorList>
            <person name="Huang C."/>
            <person name="Takami H."/>
            <person name="Hamasaki K."/>
        </authorList>
    </citation>
    <scope>NUCLEOTIDE SEQUENCE</scope>
    <source>
        <strain evidence="18">NT6N</strain>
    </source>
</reference>
<dbReference type="InterPro" id="IPR018239">
    <property type="entry name" value="DNA_ligase_AS"/>
</dbReference>
<feature type="binding site" evidence="14">
    <location>
        <position position="217"/>
    </location>
    <ligand>
        <name>NAD(+)</name>
        <dbReference type="ChEBI" id="CHEBI:57540"/>
    </ligand>
</feature>
<dbReference type="InterPro" id="IPR004149">
    <property type="entry name" value="Znf_DNAligase_C4"/>
</dbReference>
<dbReference type="GO" id="GO:0005829">
    <property type="term" value="C:cytosol"/>
    <property type="evidence" value="ECO:0007669"/>
    <property type="project" value="TreeGrafter"/>
</dbReference>
<protein>
    <recommendedName>
        <fullName evidence="3 14">DNA ligase</fullName>
        <ecNumber evidence="2 14">6.5.1.2</ecNumber>
    </recommendedName>
    <alternativeName>
        <fullName evidence="14">Polydeoxyribonucleotide synthase [NAD(+)]</fullName>
    </alternativeName>
</protein>
<name>A0AAT9FN75_9BACT</name>
<dbReference type="Pfam" id="PF03120">
    <property type="entry name" value="OB_DNA_ligase"/>
    <property type="match status" value="1"/>
</dbReference>
<dbReference type="EC" id="6.5.1.2" evidence="2 14"/>
<sequence>MHATPPGPPAIYETQSATGNPTTRNNTTPLSPTGCGEFFLSAFVHFAFGLSSSRTTITAMDDLFSTPEARIKQLTTELEHHNQLYYQEAEPEITDAEYDALMGELKQLEAAHPDLALPDSPTQRVGGAPLEGFEQIQHLVPMLSIEDIHELKDEERSEIEKLSDEEPRSGENSLVRLYRFLQLQGLLKSVPSALALYDWFDRFQRSLGHSDVRLTIEPKIDGVAVSCVYRDGVLDYAVTRGDGTTGDDITQNIKTIKSIPLRLPQGAPDLFEVRGEVFMPNEAFAKLNQQRDEAGEPAFVNPRNATAGTLKQLDPKLVETRPLDCIFHSYGRVDDAPYSTVSEFQNTLKEYGLKCSHWFHQPSTMEELLDCIIKLDQDRHDFPYATDGAVIKVDDLALHAQLGATSKHPKWACAYKFLPEQKETLLKDITIQVGRTGVLTPVAELDPVFVSGTTVSRATLHNQDEIDRKDVRIGDTVIIEKAGEIIPAVVKVITTKRPPNSEPFNLFNYVHGKCPSCAGPIEQEEGFVAWRCVNFACPAQAVTRIKHFASRKALDIDGLGTAVAEKLVENQIVSTTLDLFELEADSLADLLLDPAKLESGDSKPRRLGEKKAAVITSSLKKARTAPLSRWIYAMGIPHIGESASREIARLHQNLSEVAVSPILKDLAELPDFEELSISKRKKENHPRLAAYQIESELGPVAAQHITTFFQSEGGQLVLDQLQKHGIDPTSDNYDPQKSVLEKSDSAIAGKTFVITGTLSKPRPEFKKIIEAEGGKVSGSISSKTDYLLAGEKAGSKRTKAEELGVNILDEAAFEQLLK</sequence>
<feature type="binding site" evidence="14">
    <location>
        <position position="532"/>
    </location>
    <ligand>
        <name>Zn(2+)</name>
        <dbReference type="ChEBI" id="CHEBI:29105"/>
    </ligand>
</feature>
<evidence type="ECO:0000256" key="9">
    <source>
        <dbReference type="ARBA" id="ARBA00022842"/>
    </source>
</evidence>
<keyword evidence="8 14" id="KW-0862">Zinc</keyword>
<proteinExistence type="inferred from homology"/>
<accession>A0AAT9FN75</accession>
<dbReference type="Gene3D" id="1.10.287.610">
    <property type="entry name" value="Helix hairpin bin"/>
    <property type="match status" value="1"/>
</dbReference>
<evidence type="ECO:0000256" key="10">
    <source>
        <dbReference type="ARBA" id="ARBA00023027"/>
    </source>
</evidence>
<evidence type="ECO:0000256" key="6">
    <source>
        <dbReference type="ARBA" id="ARBA00022723"/>
    </source>
</evidence>
<dbReference type="SMART" id="SM00532">
    <property type="entry name" value="LIGANc"/>
    <property type="match status" value="1"/>
</dbReference>
<dbReference type="SUPFAM" id="SSF47781">
    <property type="entry name" value="RuvA domain 2-like"/>
    <property type="match status" value="1"/>
</dbReference>
<feature type="binding site" evidence="14">
    <location>
        <position position="240"/>
    </location>
    <ligand>
        <name>NAD(+)</name>
        <dbReference type="ChEBI" id="CHEBI:57540"/>
    </ligand>
</feature>
<evidence type="ECO:0000256" key="13">
    <source>
        <dbReference type="ARBA" id="ARBA00060881"/>
    </source>
</evidence>
<dbReference type="Pfam" id="PF00533">
    <property type="entry name" value="BRCT"/>
    <property type="match status" value="1"/>
</dbReference>
<feature type="binding site" evidence="14">
    <location>
        <position position="517"/>
    </location>
    <ligand>
        <name>Zn(2+)</name>
        <dbReference type="ChEBI" id="CHEBI:29105"/>
    </ligand>
</feature>
<keyword evidence="11 14" id="KW-0234">DNA repair</keyword>
<dbReference type="Gene3D" id="6.20.10.30">
    <property type="match status" value="1"/>
</dbReference>